<dbReference type="Proteomes" id="UP001500842">
    <property type="component" value="Unassembled WGS sequence"/>
</dbReference>
<evidence type="ECO:0008006" key="7">
    <source>
        <dbReference type="Google" id="ProtNLM"/>
    </source>
</evidence>
<feature type="domain" description="RsbT co-antagonist protein RsbRD N-terminal" evidence="3">
    <location>
        <begin position="28"/>
        <end position="170"/>
    </location>
</feature>
<evidence type="ECO:0000259" key="2">
    <source>
        <dbReference type="Pfam" id="PF13556"/>
    </source>
</evidence>
<protein>
    <recommendedName>
        <fullName evidence="7">PucR C-terminal helix-turn-helix domain-containing protein</fullName>
    </recommendedName>
</protein>
<comment type="similarity">
    <text evidence="1">Belongs to the CdaR family.</text>
</comment>
<dbReference type="InterPro" id="IPR042070">
    <property type="entry name" value="PucR_C-HTH_sf"/>
</dbReference>
<sequence length="420" mass="45439">MSSESVPSDLAPWLLAYVAEQAQPDRVDAWVDRVTTAILQEIPEVGAAEELPEALRVTVRDHWLAFLGDFAQPEQHFHLVDAARRLSVDIADRQLPLEMLIRFYRVAQQEVWAYVSEVIKELPTADFDRADLLMYFWNRAGVWLDQSITESIAVYQAARSRVLAGAAAQRYESVRSILAGELSDPRAASAALGGYPISVHHTAVVLSVGDAEQAGALEPLAADLARRIGAANPLVVKPGGRQLWMWLGTRDEPDLTGLAGAAGAAGSAGSAGSAADLRHESVVVGVGSATPNIAGFVASHREAQGTLRVTAPDTDDWLAVYSDVELPVLLGCSPEVDRFMSRQLGPLAGEDEGVQRIRETLAAYLDSGGSAEEAARTLVVHRNTIRYRLGQAEEMLGRPITRISPQLAVALRHHDLFHRG</sequence>
<dbReference type="InterPro" id="IPR051448">
    <property type="entry name" value="CdaR-like_regulators"/>
</dbReference>
<proteinExistence type="inferred from homology"/>
<evidence type="ECO:0000259" key="3">
    <source>
        <dbReference type="Pfam" id="PF14361"/>
    </source>
</evidence>
<keyword evidence="6" id="KW-1185">Reference proteome</keyword>
<dbReference type="Pfam" id="PF13556">
    <property type="entry name" value="HTH_30"/>
    <property type="match status" value="1"/>
</dbReference>
<feature type="domain" description="CdaR GGDEF-like" evidence="4">
    <location>
        <begin position="187"/>
        <end position="309"/>
    </location>
</feature>
<dbReference type="InterPro" id="IPR025736">
    <property type="entry name" value="PucR_C-HTH_dom"/>
</dbReference>
<dbReference type="InterPro" id="IPR025751">
    <property type="entry name" value="RsbRD_N_dom"/>
</dbReference>
<evidence type="ECO:0000313" key="6">
    <source>
        <dbReference type="Proteomes" id="UP001500842"/>
    </source>
</evidence>
<reference evidence="5 6" key="1">
    <citation type="journal article" date="2019" name="Int. J. Syst. Evol. Microbiol.">
        <title>The Global Catalogue of Microorganisms (GCM) 10K type strain sequencing project: providing services to taxonomists for standard genome sequencing and annotation.</title>
        <authorList>
            <consortium name="The Broad Institute Genomics Platform"/>
            <consortium name="The Broad Institute Genome Sequencing Center for Infectious Disease"/>
            <person name="Wu L."/>
            <person name="Ma J."/>
        </authorList>
    </citation>
    <scope>NUCLEOTIDE SEQUENCE [LARGE SCALE GENOMIC DNA]</scope>
    <source>
        <strain evidence="5 6">JCM 14942</strain>
    </source>
</reference>
<evidence type="ECO:0000313" key="5">
    <source>
        <dbReference type="EMBL" id="GAA1514377.1"/>
    </source>
</evidence>
<accession>A0ABN2A9K5</accession>
<dbReference type="Pfam" id="PF17853">
    <property type="entry name" value="GGDEF_2"/>
    <property type="match status" value="1"/>
</dbReference>
<dbReference type="PANTHER" id="PTHR33744:SF1">
    <property type="entry name" value="DNA-BINDING TRANSCRIPTIONAL ACTIVATOR ADER"/>
    <property type="match status" value="1"/>
</dbReference>
<evidence type="ECO:0000259" key="4">
    <source>
        <dbReference type="Pfam" id="PF17853"/>
    </source>
</evidence>
<feature type="domain" description="PucR C-terminal helix-turn-helix" evidence="2">
    <location>
        <begin position="358"/>
        <end position="409"/>
    </location>
</feature>
<dbReference type="InterPro" id="IPR041522">
    <property type="entry name" value="CdaR_GGDEF"/>
</dbReference>
<gene>
    <name evidence="5" type="ORF">GCM10009788_18430</name>
</gene>
<dbReference type="RefSeq" id="WP_141005392.1">
    <property type="nucleotide sequence ID" value="NZ_BAAAOR010000014.1"/>
</dbReference>
<organism evidence="5 6">
    <name type="scientific">Nocardioides humi</name>
    <dbReference type="NCBI Taxonomy" id="449461"/>
    <lineage>
        <taxon>Bacteria</taxon>
        <taxon>Bacillati</taxon>
        <taxon>Actinomycetota</taxon>
        <taxon>Actinomycetes</taxon>
        <taxon>Propionibacteriales</taxon>
        <taxon>Nocardioidaceae</taxon>
        <taxon>Nocardioides</taxon>
    </lineage>
</organism>
<evidence type="ECO:0000256" key="1">
    <source>
        <dbReference type="ARBA" id="ARBA00006754"/>
    </source>
</evidence>
<comment type="caution">
    <text evidence="5">The sequence shown here is derived from an EMBL/GenBank/DDBJ whole genome shotgun (WGS) entry which is preliminary data.</text>
</comment>
<dbReference type="PANTHER" id="PTHR33744">
    <property type="entry name" value="CARBOHYDRATE DIACID REGULATOR"/>
    <property type="match status" value="1"/>
</dbReference>
<dbReference type="Gene3D" id="1.10.10.2840">
    <property type="entry name" value="PucR C-terminal helix-turn-helix domain"/>
    <property type="match status" value="1"/>
</dbReference>
<name>A0ABN2A9K5_9ACTN</name>
<dbReference type="Pfam" id="PF14361">
    <property type="entry name" value="RsbRD_N"/>
    <property type="match status" value="1"/>
</dbReference>
<dbReference type="EMBL" id="BAAAOR010000014">
    <property type="protein sequence ID" value="GAA1514377.1"/>
    <property type="molecule type" value="Genomic_DNA"/>
</dbReference>